<accession>A0ABD1GE68</accession>
<dbReference type="SUPFAM" id="SSF55008">
    <property type="entry name" value="HMA, heavy metal-associated domain"/>
    <property type="match status" value="2"/>
</dbReference>
<keyword evidence="5" id="KW-1185">Reference proteome</keyword>
<evidence type="ECO:0000313" key="4">
    <source>
        <dbReference type="EMBL" id="KAL1541323.1"/>
    </source>
</evidence>
<proteinExistence type="predicted"/>
<reference evidence="4 5" key="1">
    <citation type="submission" date="2024-06" db="EMBL/GenBank/DDBJ databases">
        <title>A chromosome level genome sequence of Diviner's sage (Salvia divinorum).</title>
        <authorList>
            <person name="Ford S.A."/>
            <person name="Ro D.-K."/>
            <person name="Ness R.W."/>
            <person name="Phillips M.A."/>
        </authorList>
    </citation>
    <scope>NUCLEOTIDE SEQUENCE [LARGE SCALE GENOMIC DNA]</scope>
    <source>
        <strain evidence="4">SAF-2024a</strain>
        <tissue evidence="4">Leaf</tissue>
    </source>
</reference>
<comment type="caution">
    <text evidence="4">The sequence shown here is derived from an EMBL/GenBank/DDBJ whole genome shotgun (WGS) entry which is preliminary data.</text>
</comment>
<dbReference type="AlphaFoldDB" id="A0ABD1GE68"/>
<dbReference type="InterPro" id="IPR044594">
    <property type="entry name" value="HIPP01/3/5/6"/>
</dbReference>
<dbReference type="GO" id="GO:0009626">
    <property type="term" value="P:plant-type hypersensitive response"/>
    <property type="evidence" value="ECO:0007669"/>
    <property type="project" value="UniProtKB-KW"/>
</dbReference>
<feature type="domain" description="HMA" evidence="3">
    <location>
        <begin position="27"/>
        <end position="94"/>
    </location>
</feature>
<comment type="subcellular location">
    <subcellularLocation>
        <location evidence="1">Membrane</location>
        <topology evidence="1">Peripheral membrane protein</topology>
    </subcellularLocation>
</comment>
<feature type="region of interest" description="Disordered" evidence="2">
    <location>
        <begin position="95"/>
        <end position="121"/>
    </location>
</feature>
<dbReference type="InterPro" id="IPR036163">
    <property type="entry name" value="HMA_dom_sf"/>
</dbReference>
<gene>
    <name evidence="4" type="ORF">AAHA92_25560</name>
</gene>
<dbReference type="Proteomes" id="UP001567538">
    <property type="component" value="Unassembled WGS sequence"/>
</dbReference>
<dbReference type="Gene3D" id="3.30.70.100">
    <property type="match status" value="2"/>
</dbReference>
<dbReference type="InterPro" id="IPR006121">
    <property type="entry name" value="HMA_dom"/>
</dbReference>
<evidence type="ECO:0000256" key="1">
    <source>
        <dbReference type="ARBA" id="ARBA00004170"/>
    </source>
</evidence>
<name>A0ABD1GE68_SALDI</name>
<feature type="compositionally biased region" description="Basic and acidic residues" evidence="2">
    <location>
        <begin position="110"/>
        <end position="119"/>
    </location>
</feature>
<dbReference type="Pfam" id="PF00403">
    <property type="entry name" value="HMA"/>
    <property type="match status" value="2"/>
</dbReference>
<evidence type="ECO:0000259" key="3">
    <source>
        <dbReference type="PROSITE" id="PS50846"/>
    </source>
</evidence>
<protein>
    <submittedName>
        <fullName evidence="4">Heavy metal-associated isoprenylated plant protein 6-like</fullName>
    </submittedName>
</protein>
<dbReference type="PANTHER" id="PTHR46413:SF1">
    <property type="entry name" value="HEAVY METAL-ASSOCIATED ISOPRENYLATED PLANT PROTEIN 6"/>
    <property type="match status" value="1"/>
</dbReference>
<organism evidence="4 5">
    <name type="scientific">Salvia divinorum</name>
    <name type="common">Maria pastora</name>
    <name type="synonym">Diviner's sage</name>
    <dbReference type="NCBI Taxonomy" id="28513"/>
    <lineage>
        <taxon>Eukaryota</taxon>
        <taxon>Viridiplantae</taxon>
        <taxon>Streptophyta</taxon>
        <taxon>Embryophyta</taxon>
        <taxon>Tracheophyta</taxon>
        <taxon>Spermatophyta</taxon>
        <taxon>Magnoliopsida</taxon>
        <taxon>eudicotyledons</taxon>
        <taxon>Gunneridae</taxon>
        <taxon>Pentapetalae</taxon>
        <taxon>asterids</taxon>
        <taxon>lamiids</taxon>
        <taxon>Lamiales</taxon>
        <taxon>Lamiaceae</taxon>
        <taxon>Nepetoideae</taxon>
        <taxon>Mentheae</taxon>
        <taxon>Salviinae</taxon>
        <taxon>Salvia</taxon>
        <taxon>Salvia subgen. Calosphace</taxon>
    </lineage>
</organism>
<feature type="region of interest" description="Disordered" evidence="2">
    <location>
        <begin position="195"/>
        <end position="239"/>
    </location>
</feature>
<dbReference type="GO" id="GO:0016020">
    <property type="term" value="C:membrane"/>
    <property type="evidence" value="ECO:0007669"/>
    <property type="project" value="UniProtKB-SubCell"/>
</dbReference>
<dbReference type="CDD" id="cd00371">
    <property type="entry name" value="HMA"/>
    <property type="match status" value="1"/>
</dbReference>
<evidence type="ECO:0000313" key="5">
    <source>
        <dbReference type="Proteomes" id="UP001567538"/>
    </source>
</evidence>
<feature type="region of interest" description="Disordered" evidence="2">
    <location>
        <begin position="1"/>
        <end position="20"/>
    </location>
</feature>
<evidence type="ECO:0000256" key="2">
    <source>
        <dbReference type="SAM" id="MobiDB-lite"/>
    </source>
</evidence>
<sequence length="306" mass="33186">MGVKVEEKNEGEKKKAAEGGGEKTVAPITVVLKLDLHCQGCAKKVRRSVSHLLGVETVKADCDAKKLTVTGNVDPLWLREKVEIKTNKKVELISPQPKKDAASGGAVAGADHKKPDTNKPNKAVVSTFTMKTKLHCDECADRIKRIIIKNFDGVDSLTTDLQKDLIIVTGTMNVNDLVTYLREKLKRVEIVPPKKDIDGKQNTSGGGHESKGTVGEGGAKQKEAESKLGAAAAGKTKAEMSKMEYHSSYNPHTHYAMPMVMHGQSYGHTNMGYYGPPPPPPTYLDTNTNVNDNMFSDENPNGCSVM</sequence>
<dbReference type="PROSITE" id="PS50846">
    <property type="entry name" value="HMA_2"/>
    <property type="match status" value="1"/>
</dbReference>
<dbReference type="PANTHER" id="PTHR46413">
    <property type="entry name" value="HEAVY METAL-ASSOCIATED ISOPRENYLATED PLANT PROTEIN 6"/>
    <property type="match status" value="1"/>
</dbReference>
<dbReference type="EMBL" id="JBEAFC010000009">
    <property type="protein sequence ID" value="KAL1541323.1"/>
    <property type="molecule type" value="Genomic_DNA"/>
</dbReference>